<dbReference type="EMBL" id="BKCJ011561822">
    <property type="protein sequence ID" value="GFD41903.1"/>
    <property type="molecule type" value="Genomic_DNA"/>
</dbReference>
<sequence>SKGLLVVNPKGLSAAFSYQTSFIGSPRSPTSSSSTFMFRHRLLGARVVLLDLRTGISSDGGPRLSGSTGISLVFSEGNVSI</sequence>
<dbReference type="AlphaFoldDB" id="A0A699W582"/>
<gene>
    <name evidence="1" type="ORF">Tci_913872</name>
</gene>
<organism evidence="1">
    <name type="scientific">Tanacetum cinerariifolium</name>
    <name type="common">Dalmatian daisy</name>
    <name type="synonym">Chrysanthemum cinerariifolium</name>
    <dbReference type="NCBI Taxonomy" id="118510"/>
    <lineage>
        <taxon>Eukaryota</taxon>
        <taxon>Viridiplantae</taxon>
        <taxon>Streptophyta</taxon>
        <taxon>Embryophyta</taxon>
        <taxon>Tracheophyta</taxon>
        <taxon>Spermatophyta</taxon>
        <taxon>Magnoliopsida</taxon>
        <taxon>eudicotyledons</taxon>
        <taxon>Gunneridae</taxon>
        <taxon>Pentapetalae</taxon>
        <taxon>asterids</taxon>
        <taxon>campanulids</taxon>
        <taxon>Asterales</taxon>
        <taxon>Asteraceae</taxon>
        <taxon>Asteroideae</taxon>
        <taxon>Anthemideae</taxon>
        <taxon>Anthemidinae</taxon>
        <taxon>Tanacetum</taxon>
    </lineage>
</organism>
<evidence type="ECO:0000313" key="1">
    <source>
        <dbReference type="EMBL" id="GFD41903.1"/>
    </source>
</evidence>
<comment type="caution">
    <text evidence="1">The sequence shown here is derived from an EMBL/GenBank/DDBJ whole genome shotgun (WGS) entry which is preliminary data.</text>
</comment>
<feature type="non-terminal residue" evidence="1">
    <location>
        <position position="1"/>
    </location>
</feature>
<accession>A0A699W582</accession>
<name>A0A699W582_TANCI</name>
<protein>
    <submittedName>
        <fullName evidence="1">Uncharacterized protein</fullName>
    </submittedName>
</protein>
<proteinExistence type="predicted"/>
<reference evidence="1" key="1">
    <citation type="journal article" date="2019" name="Sci. Rep.">
        <title>Draft genome of Tanacetum cinerariifolium, the natural source of mosquito coil.</title>
        <authorList>
            <person name="Yamashiro T."/>
            <person name="Shiraishi A."/>
            <person name="Satake H."/>
            <person name="Nakayama K."/>
        </authorList>
    </citation>
    <scope>NUCLEOTIDE SEQUENCE</scope>
</reference>